<name>E4U720_OCEP5</name>
<dbReference type="OrthoDB" id="32526at2"/>
<dbReference type="AlphaFoldDB" id="E4U720"/>
<feature type="signal peptide" evidence="2">
    <location>
        <begin position="1"/>
        <end position="24"/>
    </location>
</feature>
<dbReference type="EMBL" id="CP002361">
    <property type="protein sequence ID" value="ADR36023.1"/>
    <property type="molecule type" value="Genomic_DNA"/>
</dbReference>
<accession>E4U720</accession>
<keyword evidence="4" id="KW-1185">Reference proteome</keyword>
<dbReference type="eggNOG" id="ENOG5032WNK">
    <property type="taxonomic scope" value="Bacteria"/>
</dbReference>
<dbReference type="KEGG" id="opr:Ocepr_0565"/>
<gene>
    <name evidence="3" type="ordered locus">Ocepr_0565</name>
</gene>
<proteinExistence type="predicted"/>
<feature type="compositionally biased region" description="Basic and acidic residues" evidence="1">
    <location>
        <begin position="65"/>
        <end position="78"/>
    </location>
</feature>
<dbReference type="RefSeq" id="WP_013457193.1">
    <property type="nucleotide sequence ID" value="NC_014761.1"/>
</dbReference>
<reference evidence="3 4" key="2">
    <citation type="journal article" date="2011" name="Stand. Genomic Sci.">
        <title>Complete genome sequence of Oceanithermus profundus type strain (506).</title>
        <authorList>
            <person name="Pati A."/>
            <person name="Zhang X."/>
            <person name="Lapidus A."/>
            <person name="Nolan M."/>
            <person name="Lucas S."/>
            <person name="Del Rio T.G."/>
            <person name="Tice H."/>
            <person name="Cheng J.F."/>
            <person name="Tapia R."/>
            <person name="Han C."/>
            <person name="Goodwin L."/>
            <person name="Pitluck S."/>
            <person name="Liolios K."/>
            <person name="Pagani I."/>
            <person name="Ivanova N."/>
            <person name="Mavromatis K."/>
            <person name="Chen A."/>
            <person name="Palaniappan K."/>
            <person name="Hauser L."/>
            <person name="Jeffries C.D."/>
            <person name="Brambilla E.M."/>
            <person name="Rohl A."/>
            <person name="Mwirichia R."/>
            <person name="Rohde M."/>
            <person name="Tindall B.J."/>
            <person name="Sikorski J."/>
            <person name="Wirth R."/>
            <person name="Goker M."/>
            <person name="Woyke T."/>
            <person name="Detter J.C."/>
            <person name="Bristow J."/>
            <person name="Eisen J.A."/>
            <person name="Markowitz V."/>
            <person name="Hugenholtz P."/>
            <person name="Kyrpides N.C."/>
            <person name="Klenk H.P."/>
            <person name="Land M."/>
        </authorList>
    </citation>
    <scope>NUCLEOTIDE SEQUENCE [LARGE SCALE GENOMIC DNA]</scope>
    <source>
        <strain evidence="4">DSM 14977 / NBRC 100410 / VKM B-2274 / 506</strain>
    </source>
</reference>
<dbReference type="HOGENOM" id="CLU_1101953_0_0_0"/>
<evidence type="ECO:0000256" key="2">
    <source>
        <dbReference type="SAM" id="SignalP"/>
    </source>
</evidence>
<dbReference type="Proteomes" id="UP000008722">
    <property type="component" value="Chromosome"/>
</dbReference>
<feature type="chain" id="PRO_5003188622" evidence="2">
    <location>
        <begin position="25"/>
        <end position="252"/>
    </location>
</feature>
<keyword evidence="2" id="KW-0732">Signal</keyword>
<evidence type="ECO:0000313" key="3">
    <source>
        <dbReference type="EMBL" id="ADR36023.1"/>
    </source>
</evidence>
<dbReference type="STRING" id="670487.Ocepr_0565"/>
<evidence type="ECO:0000313" key="4">
    <source>
        <dbReference type="Proteomes" id="UP000008722"/>
    </source>
</evidence>
<protein>
    <submittedName>
        <fullName evidence="3">Uncharacterized protein</fullName>
    </submittedName>
</protein>
<evidence type="ECO:0000256" key="1">
    <source>
        <dbReference type="SAM" id="MobiDB-lite"/>
    </source>
</evidence>
<feature type="region of interest" description="Disordered" evidence="1">
    <location>
        <begin position="35"/>
        <end position="92"/>
    </location>
</feature>
<organism evidence="3 4">
    <name type="scientific">Oceanithermus profundus (strain DSM 14977 / NBRC 100410 / VKM B-2274 / 506)</name>
    <dbReference type="NCBI Taxonomy" id="670487"/>
    <lineage>
        <taxon>Bacteria</taxon>
        <taxon>Thermotogati</taxon>
        <taxon>Deinococcota</taxon>
        <taxon>Deinococci</taxon>
        <taxon>Thermales</taxon>
        <taxon>Thermaceae</taxon>
        <taxon>Oceanithermus</taxon>
    </lineage>
</organism>
<reference evidence="4" key="1">
    <citation type="submission" date="2010-11" db="EMBL/GenBank/DDBJ databases">
        <title>The complete sequence of chromosome of Oceanithermus profundus DSM 14977.</title>
        <authorList>
            <consortium name="US DOE Joint Genome Institute (JGI-PGF)"/>
            <person name="Lucas S."/>
            <person name="Copeland A."/>
            <person name="Lapidus A."/>
            <person name="Bruce D."/>
            <person name="Goodwin L."/>
            <person name="Pitluck S."/>
            <person name="Kyrpides N."/>
            <person name="Mavromatis K."/>
            <person name="Pagani I."/>
            <person name="Ivanova N."/>
            <person name="Zhang X."/>
            <person name="Brettin T."/>
            <person name="Detter J.C."/>
            <person name="Tapia R."/>
            <person name="Han C."/>
            <person name="Land M."/>
            <person name="Hauser L."/>
            <person name="Markowitz V."/>
            <person name="Cheng J.-F."/>
            <person name="Hugenholtz P."/>
            <person name="Woyke T."/>
            <person name="Wu D."/>
            <person name="Tindall B."/>
            <person name="Faehnrich R."/>
            <person name="Brambilla E."/>
            <person name="Klenk H.-P."/>
            <person name="Eisen J.A."/>
        </authorList>
    </citation>
    <scope>NUCLEOTIDE SEQUENCE [LARGE SCALE GENOMIC DNA]</scope>
    <source>
        <strain evidence="4">DSM 14977 / NBRC 100410 / VKM B-2274 / 506</strain>
    </source>
</reference>
<sequence length="252" mass="26631" precursor="true">MPRWMRALAAALLLARLLPGGALAAGAPDAAAPAYAADAGPQTDAAGPVLNDDDDDGGDDGGGGGHDDDGSDDGHEDGSGSDDGHEDDGHETYDRQYSFYGQVRWSGERTIVGNRELVGDDPWLPYLAPGMRLEVKGEAQGSRILVTEIEIKYPTAWAYYLGPAQVIGLEGGWIRAWLSGSAGRDLFKLLPAAGETTPVLVACYERGSWRSVPLGLRPDARPPTDGWWRLSGRLSGSGVSWTLAGRLPGDCD</sequence>